<dbReference type="InterPro" id="IPR001107">
    <property type="entry name" value="Band_7"/>
</dbReference>
<dbReference type="GO" id="GO:0002020">
    <property type="term" value="F:protease binding"/>
    <property type="evidence" value="ECO:0007669"/>
    <property type="project" value="TreeGrafter"/>
</dbReference>
<dbReference type="CDD" id="cd03399">
    <property type="entry name" value="SPFH_flotillin"/>
    <property type="match status" value="1"/>
</dbReference>
<feature type="coiled-coil region" evidence="4">
    <location>
        <begin position="223"/>
        <end position="250"/>
    </location>
</feature>
<dbReference type="EMBL" id="CP045143">
    <property type="protein sequence ID" value="QFR24879.1"/>
    <property type="molecule type" value="Genomic_DNA"/>
</dbReference>
<dbReference type="Proteomes" id="UP000326779">
    <property type="component" value="Chromosome"/>
</dbReference>
<reference evidence="7 10" key="2">
    <citation type="submission" date="2023-02" db="EMBL/GenBank/DDBJ databases">
        <title>The predominant lactic acid bacteria and yeasts involved in the spontaneous fermentation of millet during the production of the traditional porridge Hausa koko in Ghana.</title>
        <authorList>
            <person name="Atter A."/>
            <person name="Diaz M."/>
        </authorList>
    </citation>
    <scope>NUCLEOTIDE SEQUENCE [LARGE SCALE GENOMIC DNA]</scope>
    <source>
        <strain evidence="7 10">FI11640</strain>
    </source>
</reference>
<evidence type="ECO:0000256" key="4">
    <source>
        <dbReference type="SAM" id="Coils"/>
    </source>
</evidence>
<comment type="similarity">
    <text evidence="2">Belongs to the band 7/mec-2 family. Flotillin subfamily.</text>
</comment>
<dbReference type="Pfam" id="PF01145">
    <property type="entry name" value="Band_7"/>
    <property type="match status" value="1"/>
</dbReference>
<accession>A0A5P8M8X3</accession>
<keyword evidence="10" id="KW-1185">Reference proteome</keyword>
<evidence type="ECO:0000313" key="10">
    <source>
        <dbReference type="Proteomes" id="UP001330016"/>
    </source>
</evidence>
<name>A0A5P8M8X3_9LACO</name>
<evidence type="ECO:0000313" key="7">
    <source>
        <dbReference type="EMBL" id="MEE6714901.1"/>
    </source>
</evidence>
<keyword evidence="4" id="KW-0175">Coiled coil</keyword>
<comment type="subcellular location">
    <subcellularLocation>
        <location evidence="1">Membrane</location>
    </subcellularLocation>
</comment>
<protein>
    <submittedName>
        <fullName evidence="8">Flotillin</fullName>
    </submittedName>
    <submittedName>
        <fullName evidence="7">SPFH domain-containing protein</fullName>
    </submittedName>
</protein>
<dbReference type="GO" id="GO:0005886">
    <property type="term" value="C:plasma membrane"/>
    <property type="evidence" value="ECO:0007669"/>
    <property type="project" value="TreeGrafter"/>
</dbReference>
<proteinExistence type="inferred from homology"/>
<evidence type="ECO:0000256" key="3">
    <source>
        <dbReference type="ARBA" id="ARBA00023136"/>
    </source>
</evidence>
<evidence type="ECO:0000313" key="9">
    <source>
        <dbReference type="Proteomes" id="UP000326779"/>
    </source>
</evidence>
<dbReference type="PANTHER" id="PTHR13806:SF46">
    <property type="entry name" value="FLOTILLIN-1-RELATED"/>
    <property type="match status" value="1"/>
</dbReference>
<sequence length="489" mass="52904">MVEEFIANPVIWAVVIIILLLFIVVSRYRKPSPDKALIISGALLGSKNVYKDPNGSKRIKIIQGGGTFLIPVLQSAKELSMSSLQIQIETPEINSQQQVPIAVTGAVNVKVGNSLKEIATAAEQFLGKEKQEIISELTAVLEGGTRDIIGRMTVEEILGNREKFSQEVQGQVSDYIENMGFQIISFTLQEIKDSNGYIESLGKPQIATVRQEAQIAEANADREVRIKKASAEQEATKAELERETEIADAQKEKSLKMADYQKQQEVAKADAEKAAMLAQKGKDIAEQEQNIAIQAKEADLKRKQYEAESNTKADADLYVAKQSAEAEKARQIAQAEAQAEQIKLQADADAERTAKLGKAEAERIRQVGLAQAESTEKQAEALAKMNEAGKLQMIIDKLPEIATALTAPYANVDKIVQFSGAGDDSIGNAGVTGLTKTFAMVKEATGIDFAELINGSLTQQAGNKPVVAAIEAAAKEKALVPSGKDKPKQ</sequence>
<feature type="coiled-coil region" evidence="4">
    <location>
        <begin position="321"/>
        <end position="352"/>
    </location>
</feature>
<keyword evidence="5" id="KW-1133">Transmembrane helix</keyword>
<gene>
    <name evidence="8" type="ORF">D1010_16655</name>
    <name evidence="7" type="ORF">PS435_03430</name>
</gene>
<dbReference type="RefSeq" id="WP_063515555.1">
    <property type="nucleotide sequence ID" value="NZ_CAUFDJ010000006.1"/>
</dbReference>
<feature type="transmembrane region" description="Helical" evidence="5">
    <location>
        <begin position="6"/>
        <end position="25"/>
    </location>
</feature>
<keyword evidence="3 5" id="KW-0472">Membrane</keyword>
<dbReference type="InterPro" id="IPR036013">
    <property type="entry name" value="Band_7/SPFH_dom_sf"/>
</dbReference>
<dbReference type="SUPFAM" id="SSF117892">
    <property type="entry name" value="Band 7/SPFH domain"/>
    <property type="match status" value="1"/>
</dbReference>
<dbReference type="PANTHER" id="PTHR13806">
    <property type="entry name" value="FLOTILLIN-RELATED"/>
    <property type="match status" value="1"/>
</dbReference>
<dbReference type="Gene3D" id="3.30.479.30">
    <property type="entry name" value="Band 7 domain"/>
    <property type="match status" value="1"/>
</dbReference>
<keyword evidence="5" id="KW-0812">Transmembrane</keyword>
<evidence type="ECO:0000256" key="1">
    <source>
        <dbReference type="ARBA" id="ARBA00004370"/>
    </source>
</evidence>
<evidence type="ECO:0000256" key="5">
    <source>
        <dbReference type="SAM" id="Phobius"/>
    </source>
</evidence>
<dbReference type="Proteomes" id="UP001330016">
    <property type="component" value="Unassembled WGS sequence"/>
</dbReference>
<reference evidence="8 9" key="1">
    <citation type="submission" date="2019-10" db="EMBL/GenBank/DDBJ databases">
        <title>The completed genome of Lactobacillus harbinensis M1.</title>
        <authorList>
            <person name="Zheng Y."/>
        </authorList>
    </citation>
    <scope>NUCLEOTIDE SEQUENCE [LARGE SCALE GENOMIC DNA]</scope>
    <source>
        <strain evidence="8 9">M1</strain>
    </source>
</reference>
<dbReference type="AlphaFoldDB" id="A0A5P8M8X3"/>
<dbReference type="EMBL" id="JAQSGK010000005">
    <property type="protein sequence ID" value="MEE6714901.1"/>
    <property type="molecule type" value="Genomic_DNA"/>
</dbReference>
<evidence type="ECO:0000256" key="2">
    <source>
        <dbReference type="ARBA" id="ARBA00007161"/>
    </source>
</evidence>
<evidence type="ECO:0000259" key="6">
    <source>
        <dbReference type="Pfam" id="PF01145"/>
    </source>
</evidence>
<dbReference type="GO" id="GO:0072659">
    <property type="term" value="P:protein localization to plasma membrane"/>
    <property type="evidence" value="ECO:0007669"/>
    <property type="project" value="TreeGrafter"/>
</dbReference>
<evidence type="ECO:0000313" key="8">
    <source>
        <dbReference type="EMBL" id="QFR24879.1"/>
    </source>
</evidence>
<feature type="domain" description="Band 7" evidence="6">
    <location>
        <begin position="58"/>
        <end position="221"/>
    </location>
</feature>
<dbReference type="GeneID" id="78510433"/>
<dbReference type="InterPro" id="IPR027705">
    <property type="entry name" value="Flotillin_fam"/>
</dbReference>
<dbReference type="KEGG" id="lhb:D1010_16655"/>
<organism evidence="8 9">
    <name type="scientific">Schleiferilactobacillus harbinensis</name>
    <dbReference type="NCBI Taxonomy" id="304207"/>
    <lineage>
        <taxon>Bacteria</taxon>
        <taxon>Bacillati</taxon>
        <taxon>Bacillota</taxon>
        <taxon>Bacilli</taxon>
        <taxon>Lactobacillales</taxon>
        <taxon>Lactobacillaceae</taxon>
        <taxon>Schleiferilactobacillus</taxon>
    </lineage>
</organism>